<dbReference type="Proteomes" id="UP000601223">
    <property type="component" value="Unassembled WGS sequence"/>
</dbReference>
<organism evidence="1 2">
    <name type="scientific">Catellatospora bangladeshensis</name>
    <dbReference type="NCBI Taxonomy" id="310355"/>
    <lineage>
        <taxon>Bacteria</taxon>
        <taxon>Bacillati</taxon>
        <taxon>Actinomycetota</taxon>
        <taxon>Actinomycetes</taxon>
        <taxon>Micromonosporales</taxon>
        <taxon>Micromonosporaceae</taxon>
        <taxon>Catellatospora</taxon>
    </lineage>
</organism>
<dbReference type="Gene3D" id="1.20.120.1630">
    <property type="match status" value="1"/>
</dbReference>
<dbReference type="AlphaFoldDB" id="A0A8J3JKD4"/>
<accession>A0A8J3JKD4</accession>
<sequence>MRVHLRVGGCRVGSAVVCSGAGAVVLPTRGVEETALLRDLGPAYAEYAATRKRLIPFVW</sequence>
<keyword evidence="2" id="KW-1185">Reference proteome</keyword>
<proteinExistence type="predicted"/>
<reference evidence="1 2" key="1">
    <citation type="submission" date="2021-01" db="EMBL/GenBank/DDBJ databases">
        <title>Whole genome shotgun sequence of Catellatospora bangladeshensis NBRC 107357.</title>
        <authorList>
            <person name="Komaki H."/>
            <person name="Tamura T."/>
        </authorList>
    </citation>
    <scope>NUCLEOTIDE SEQUENCE [LARGE SCALE GENOMIC DNA]</scope>
    <source>
        <strain evidence="1 2">NBRC 107357</strain>
    </source>
</reference>
<evidence type="ECO:0000313" key="2">
    <source>
        <dbReference type="Proteomes" id="UP000601223"/>
    </source>
</evidence>
<dbReference type="EMBL" id="BONF01000017">
    <property type="protein sequence ID" value="GIF82027.1"/>
    <property type="molecule type" value="Genomic_DNA"/>
</dbReference>
<name>A0A8J3JKD4_9ACTN</name>
<comment type="caution">
    <text evidence="1">The sequence shown here is derived from an EMBL/GenBank/DDBJ whole genome shotgun (WGS) entry which is preliminary data.</text>
</comment>
<evidence type="ECO:0000313" key="1">
    <source>
        <dbReference type="EMBL" id="GIF82027.1"/>
    </source>
</evidence>
<gene>
    <name evidence="1" type="ORF">Cba03nite_33760</name>
</gene>
<protein>
    <submittedName>
        <fullName evidence="1">Uncharacterized protein</fullName>
    </submittedName>
</protein>